<reference evidence="1 2" key="1">
    <citation type="submission" date="2019-12" db="EMBL/GenBank/DDBJ databases">
        <title>Sporaefaciens musculi gen. nov., sp. nov., a novel bacterium isolated from the caecum of an obese mouse.</title>
        <authorList>
            <person name="Rasmussen T.S."/>
            <person name="Streidl T."/>
            <person name="Hitch T.C.A."/>
            <person name="Wortmann E."/>
            <person name="Deptula P."/>
            <person name="Hansen M."/>
            <person name="Nielsen D.S."/>
            <person name="Clavel T."/>
            <person name="Vogensen F.K."/>
        </authorList>
    </citation>
    <scope>NUCLEOTIDE SEQUENCE [LARGE SCALE GENOMIC DNA]</scope>
    <source>
        <strain evidence="1 2">WCA-9-b2</strain>
    </source>
</reference>
<gene>
    <name evidence="1" type="ORF">GN277_16450</name>
</gene>
<organism evidence="1 2">
    <name type="scientific">Sporofaciens musculi</name>
    <dbReference type="NCBI Taxonomy" id="2681861"/>
    <lineage>
        <taxon>Bacteria</taxon>
        <taxon>Bacillati</taxon>
        <taxon>Bacillota</taxon>
        <taxon>Clostridia</taxon>
        <taxon>Lachnospirales</taxon>
        <taxon>Lachnospiraceae</taxon>
        <taxon>Sporofaciens</taxon>
    </lineage>
</organism>
<accession>A0A7X3SK12</accession>
<comment type="caution">
    <text evidence="1">The sequence shown here is derived from an EMBL/GenBank/DDBJ whole genome shotgun (WGS) entry which is preliminary data.</text>
</comment>
<dbReference type="Proteomes" id="UP000460412">
    <property type="component" value="Unassembled WGS sequence"/>
</dbReference>
<evidence type="ECO:0000313" key="2">
    <source>
        <dbReference type="Proteomes" id="UP000460412"/>
    </source>
</evidence>
<proteinExistence type="predicted"/>
<sequence length="276" mass="33444">MKIESGVELVYNYLIMKDHYSQDFINIVHELYKKMKDNPRIIYERLKMMEGLQNKELVNVRRISSLYEKIEKPYNEDKAYTMINVLLTEKKDRYLEWRKNPCGKKIDTVVSLEEIEALICNKFVFKSRDEEKYALTRTIVTMLNLSMCSNKLTMEEDGIKRGFRYGENSDLFLPFFNLYYYWAVMLYVTKIGIEKARLCYDDFSEAFEKWIFKDEFLRNEINQDILENNRKYFKKALKNKSSLYNKSSILESYYHNELGEIRMQYMHKIEEFVVNY</sequence>
<dbReference type="AlphaFoldDB" id="A0A7X3SK12"/>
<dbReference type="RefSeq" id="WP_159751959.1">
    <property type="nucleotide sequence ID" value="NZ_WUQX01000001.1"/>
</dbReference>
<dbReference type="EMBL" id="WUQX01000001">
    <property type="protein sequence ID" value="MXP76915.1"/>
    <property type="molecule type" value="Genomic_DNA"/>
</dbReference>
<keyword evidence="2" id="KW-1185">Reference proteome</keyword>
<protein>
    <submittedName>
        <fullName evidence="1">Uncharacterized protein</fullName>
    </submittedName>
</protein>
<name>A0A7X3SK12_9FIRM</name>
<evidence type="ECO:0000313" key="1">
    <source>
        <dbReference type="EMBL" id="MXP76915.1"/>
    </source>
</evidence>